<accession>A0ABW1BEL0</accession>
<dbReference type="RefSeq" id="WP_159773888.1">
    <property type="nucleotide sequence ID" value="NZ_JAQOSL010000092.1"/>
</dbReference>
<organism evidence="2 3">
    <name type="scientific">Streptomyces heilongjiangensis</name>
    <dbReference type="NCBI Taxonomy" id="945052"/>
    <lineage>
        <taxon>Bacteria</taxon>
        <taxon>Bacillati</taxon>
        <taxon>Actinomycetota</taxon>
        <taxon>Actinomycetes</taxon>
        <taxon>Kitasatosporales</taxon>
        <taxon>Streptomycetaceae</taxon>
        <taxon>Streptomyces</taxon>
    </lineage>
</organism>
<protein>
    <submittedName>
        <fullName evidence="2">Transposase</fullName>
    </submittedName>
</protein>
<keyword evidence="3" id="KW-1185">Reference proteome</keyword>
<dbReference type="PANTHER" id="PTHR33678:SF1">
    <property type="entry name" value="BLL1576 PROTEIN"/>
    <property type="match status" value="1"/>
</dbReference>
<comment type="caution">
    <text evidence="2">The sequence shown here is derived from an EMBL/GenBank/DDBJ whole genome shotgun (WGS) entry which is preliminary data.</text>
</comment>
<dbReference type="PANTHER" id="PTHR33678">
    <property type="entry name" value="BLL1576 PROTEIN"/>
    <property type="match status" value="1"/>
</dbReference>
<evidence type="ECO:0000313" key="2">
    <source>
        <dbReference type="EMBL" id="MFC5811606.1"/>
    </source>
</evidence>
<dbReference type="EMBL" id="JBHSNZ010000025">
    <property type="protein sequence ID" value="MFC5811606.1"/>
    <property type="molecule type" value="Genomic_DNA"/>
</dbReference>
<dbReference type="InterPro" id="IPR004291">
    <property type="entry name" value="Transposase_IS66_central"/>
</dbReference>
<evidence type="ECO:0000313" key="3">
    <source>
        <dbReference type="Proteomes" id="UP001596112"/>
    </source>
</evidence>
<dbReference type="Proteomes" id="UP001596112">
    <property type="component" value="Unassembled WGS sequence"/>
</dbReference>
<proteinExistence type="predicted"/>
<evidence type="ECO:0000259" key="1">
    <source>
        <dbReference type="Pfam" id="PF03050"/>
    </source>
</evidence>
<dbReference type="Pfam" id="PF03050">
    <property type="entry name" value="DDE_Tnp_IS66"/>
    <property type="match status" value="1"/>
</dbReference>
<reference evidence="3" key="1">
    <citation type="journal article" date="2019" name="Int. J. Syst. Evol. Microbiol.">
        <title>The Global Catalogue of Microorganisms (GCM) 10K type strain sequencing project: providing services to taxonomists for standard genome sequencing and annotation.</title>
        <authorList>
            <consortium name="The Broad Institute Genomics Platform"/>
            <consortium name="The Broad Institute Genome Sequencing Center for Infectious Disease"/>
            <person name="Wu L."/>
            <person name="Ma J."/>
        </authorList>
    </citation>
    <scope>NUCLEOTIDE SEQUENCE [LARGE SCALE GENOMIC DNA]</scope>
    <source>
        <strain evidence="3">JCM 9918</strain>
    </source>
</reference>
<feature type="domain" description="Transposase IS66 central" evidence="1">
    <location>
        <begin position="17"/>
        <end position="78"/>
    </location>
</feature>
<dbReference type="InterPro" id="IPR052344">
    <property type="entry name" value="Transposase-related"/>
</dbReference>
<gene>
    <name evidence="2" type="ORF">ACFQGO_29580</name>
</gene>
<sequence length="115" mass="13041">MIHRAVDDGLAVTAARASKGEAKHHALFKRLHRRWEDYLRWVHDLRLPFDNNPAEQTIRTGKLRIKVSGCLRPLQGAQDFAAIRTYLATAARQDQPMLDGLVQAMRGSPWMPAIT</sequence>
<name>A0ABW1BEL0_9ACTN</name>